<evidence type="ECO:0000313" key="3">
    <source>
        <dbReference type="Proteomes" id="UP000295558"/>
    </source>
</evidence>
<comment type="caution">
    <text evidence="2">The sequence shown here is derived from an EMBL/GenBank/DDBJ whole genome shotgun (WGS) entry which is preliminary data.</text>
</comment>
<keyword evidence="3" id="KW-1185">Reference proteome</keyword>
<dbReference type="STRING" id="1265846.PROCOU_00775"/>
<keyword evidence="1" id="KW-0472">Membrane</keyword>
<name>A0A4R6ZJA3_9LIST</name>
<dbReference type="Proteomes" id="UP000295558">
    <property type="component" value="Unassembled WGS sequence"/>
</dbReference>
<dbReference type="RefSeq" id="WP_036069023.1">
    <property type="nucleotide sequence ID" value="NZ_JAARQJ010000001.1"/>
</dbReference>
<evidence type="ECO:0000313" key="2">
    <source>
        <dbReference type="EMBL" id="TDR52390.1"/>
    </source>
</evidence>
<proteinExistence type="predicted"/>
<sequence>MKQLPTSKKIIVVLGIILLLIISVTAIMFNDDLTSVIIISIVQFILIQAVCYIGIYSVMKVGVTRGHKLFTWGILTTLIFIGLIYIFAADNFRQYSAAIIALLGFSSALIMREVENTHPDNKKQEEQ</sequence>
<feature type="transmembrane region" description="Helical" evidence="1">
    <location>
        <begin position="12"/>
        <end position="29"/>
    </location>
</feature>
<dbReference type="OrthoDB" id="2365133at2"/>
<dbReference type="EMBL" id="SNZK01000008">
    <property type="protein sequence ID" value="TDR52390.1"/>
    <property type="molecule type" value="Genomic_DNA"/>
</dbReference>
<protein>
    <submittedName>
        <fullName evidence="2">Uncharacterized protein</fullName>
    </submittedName>
</protein>
<evidence type="ECO:0000256" key="1">
    <source>
        <dbReference type="SAM" id="Phobius"/>
    </source>
</evidence>
<feature type="transmembrane region" description="Helical" evidence="1">
    <location>
        <begin position="69"/>
        <end position="88"/>
    </location>
</feature>
<keyword evidence="1" id="KW-1133">Transmembrane helix</keyword>
<dbReference type="AlphaFoldDB" id="A0A4R6ZJA3"/>
<feature type="transmembrane region" description="Helical" evidence="1">
    <location>
        <begin position="94"/>
        <end position="114"/>
    </location>
</feature>
<accession>A0A4R6ZJA3</accession>
<keyword evidence="1" id="KW-0812">Transmembrane</keyword>
<gene>
    <name evidence="2" type="ORF">DFP96_10864</name>
</gene>
<organism evidence="2 3">
    <name type="scientific">Listeria rocourtiae</name>
    <dbReference type="NCBI Taxonomy" id="647910"/>
    <lineage>
        <taxon>Bacteria</taxon>
        <taxon>Bacillati</taxon>
        <taxon>Bacillota</taxon>
        <taxon>Bacilli</taxon>
        <taxon>Bacillales</taxon>
        <taxon>Listeriaceae</taxon>
        <taxon>Listeria</taxon>
    </lineage>
</organism>
<reference evidence="2 3" key="1">
    <citation type="submission" date="2019-03" db="EMBL/GenBank/DDBJ databases">
        <title>Genomic Encyclopedia of Type Strains, Phase III (KMG-III): the genomes of soil and plant-associated and newly described type strains.</title>
        <authorList>
            <person name="Whitman W."/>
        </authorList>
    </citation>
    <scope>NUCLEOTIDE SEQUENCE [LARGE SCALE GENOMIC DNA]</scope>
    <source>
        <strain evidence="2 3">CECT 7972</strain>
    </source>
</reference>
<feature type="transmembrane region" description="Helical" evidence="1">
    <location>
        <begin position="35"/>
        <end position="57"/>
    </location>
</feature>